<dbReference type="InterPro" id="IPR044925">
    <property type="entry name" value="His-Me_finger_sf"/>
</dbReference>
<reference evidence="4 5" key="1">
    <citation type="submission" date="2015-06" db="EMBL/GenBank/DDBJ databases">
        <title>Marinobacter subterrani, a genetically tractable neutrophilic iron-oxidizing strain isolated from the Soudan Iron Mine.</title>
        <authorList>
            <person name="Bonis B.M."/>
            <person name="Gralnick J.A."/>
        </authorList>
    </citation>
    <scope>NUCLEOTIDE SEQUENCE [LARGE SCALE GENOMIC DNA]</scope>
    <source>
        <strain evidence="4 5">JG233</strain>
    </source>
</reference>
<dbReference type="OrthoDB" id="9800417at2"/>
<dbReference type="STRING" id="1658765.Msub_11905"/>
<dbReference type="EC" id="3.1.21.1" evidence="4"/>
<dbReference type="Proteomes" id="UP000036102">
    <property type="component" value="Unassembled WGS sequence"/>
</dbReference>
<accession>A0A0J7JD28</accession>
<keyword evidence="4" id="KW-0255">Endonuclease</keyword>
<dbReference type="GO" id="GO:0004530">
    <property type="term" value="F:deoxyribonuclease I activity"/>
    <property type="evidence" value="ECO:0007669"/>
    <property type="project" value="UniProtKB-EC"/>
</dbReference>
<comment type="caution">
    <text evidence="4">The sequence shown here is derived from an EMBL/GenBank/DDBJ whole genome shotgun (WGS) entry which is preliminary data.</text>
</comment>
<dbReference type="InterPro" id="IPR007346">
    <property type="entry name" value="Endonuclease-I"/>
</dbReference>
<dbReference type="AlphaFoldDB" id="A0A0J7JD28"/>
<dbReference type="PANTHER" id="PTHR33607:SF2">
    <property type="entry name" value="ENDONUCLEASE-1"/>
    <property type="match status" value="1"/>
</dbReference>
<dbReference type="SUPFAM" id="SSF54060">
    <property type="entry name" value="His-Me finger endonucleases"/>
    <property type="match status" value="1"/>
</dbReference>
<evidence type="ECO:0000256" key="3">
    <source>
        <dbReference type="ARBA" id="ARBA00022801"/>
    </source>
</evidence>
<gene>
    <name evidence="4" type="ORF">Msub_11905</name>
</gene>
<keyword evidence="5" id="KW-1185">Reference proteome</keyword>
<dbReference type="PANTHER" id="PTHR33607">
    <property type="entry name" value="ENDONUCLEASE-1"/>
    <property type="match status" value="1"/>
</dbReference>
<sequence>MKRLLQILTALLFLMTTTIVIGQNLRFSDPETVISDHFWGDLYANGGNSFFCDTPFTSKGFLLTDGYIYPLADVRSALECGTSRECEQDNRYRQIASDMHNMVPVRSRTKMHRRNVRYEELGSSVAEDECGIRESAQFFEPPARVKGDVARTMAYMVDTYQLPWLGAASVFKSWNRLDPPDDGERTRHRRVAEIQGNENLYVTNPDRMEML</sequence>
<evidence type="ECO:0000256" key="2">
    <source>
        <dbReference type="ARBA" id="ARBA00022722"/>
    </source>
</evidence>
<dbReference type="RefSeq" id="WP_048495764.1">
    <property type="nucleotide sequence ID" value="NZ_LFBU01000001.1"/>
</dbReference>
<dbReference type="PATRIC" id="fig|1658765.3.peg.1904"/>
<keyword evidence="3 4" id="KW-0378">Hydrolase</keyword>
<proteinExistence type="inferred from homology"/>
<dbReference type="Pfam" id="PF04231">
    <property type="entry name" value="Endonuclease_1"/>
    <property type="match status" value="1"/>
</dbReference>
<dbReference type="EMBL" id="LFBU01000001">
    <property type="protein sequence ID" value="KMQ75696.1"/>
    <property type="molecule type" value="Genomic_DNA"/>
</dbReference>
<name>A0A0J7JD28_9GAMM</name>
<evidence type="ECO:0000313" key="4">
    <source>
        <dbReference type="EMBL" id="KMQ75696.1"/>
    </source>
</evidence>
<comment type="similarity">
    <text evidence="1">Belongs to the EndA/NucM nuclease family.</text>
</comment>
<evidence type="ECO:0000313" key="5">
    <source>
        <dbReference type="Proteomes" id="UP000036102"/>
    </source>
</evidence>
<evidence type="ECO:0000256" key="1">
    <source>
        <dbReference type="ARBA" id="ARBA00006429"/>
    </source>
</evidence>
<organism evidence="4 5">
    <name type="scientific">Marinobacter subterrani</name>
    <dbReference type="NCBI Taxonomy" id="1658765"/>
    <lineage>
        <taxon>Bacteria</taxon>
        <taxon>Pseudomonadati</taxon>
        <taxon>Pseudomonadota</taxon>
        <taxon>Gammaproteobacteria</taxon>
        <taxon>Pseudomonadales</taxon>
        <taxon>Marinobacteraceae</taxon>
        <taxon>Marinobacter</taxon>
    </lineage>
</organism>
<protein>
    <submittedName>
        <fullName evidence="4">Endonuclease I</fullName>
        <ecNumber evidence="4">3.1.21.1</ecNumber>
    </submittedName>
</protein>
<keyword evidence="2" id="KW-0540">Nuclease</keyword>